<dbReference type="InterPro" id="IPR014016">
    <property type="entry name" value="UvrD-like_ATP-bd"/>
</dbReference>
<keyword evidence="7" id="KW-0614">Plasmid</keyword>
<evidence type="ECO:0000256" key="1">
    <source>
        <dbReference type="ARBA" id="ARBA00022741"/>
    </source>
</evidence>
<keyword evidence="3 5" id="KW-0347">Helicase</keyword>
<evidence type="ECO:0000313" key="7">
    <source>
        <dbReference type="EMBL" id="QDZ41587.1"/>
    </source>
</evidence>
<evidence type="ECO:0000256" key="2">
    <source>
        <dbReference type="ARBA" id="ARBA00022801"/>
    </source>
</evidence>
<dbReference type="Pfam" id="PF00580">
    <property type="entry name" value="UvrD-helicase"/>
    <property type="match status" value="1"/>
</dbReference>
<dbReference type="InterPro" id="IPR027417">
    <property type="entry name" value="P-loop_NTPase"/>
</dbReference>
<dbReference type="EMBL" id="CP042327">
    <property type="protein sequence ID" value="QDZ41587.1"/>
    <property type="molecule type" value="Genomic_DNA"/>
</dbReference>
<dbReference type="Proteomes" id="UP000318453">
    <property type="component" value="Plasmid pEu1"/>
</dbReference>
<dbReference type="KEGG" id="enn:FRE64_16570"/>
<dbReference type="PANTHER" id="PTHR21529:SF4">
    <property type="entry name" value="TPR AND ANKYRIN REPEAT-CONTAINING PROTEIN 1"/>
    <property type="match status" value="1"/>
</dbReference>
<dbReference type="InterPro" id="IPR013986">
    <property type="entry name" value="DExx_box_DNA_helicase_dom_sf"/>
</dbReference>
<dbReference type="GO" id="GO:0004386">
    <property type="term" value="F:helicase activity"/>
    <property type="evidence" value="ECO:0007669"/>
    <property type="project" value="UniProtKB-UniRule"/>
</dbReference>
<keyword evidence="4 5" id="KW-0067">ATP-binding</keyword>
<dbReference type="Gene3D" id="1.10.10.160">
    <property type="match status" value="1"/>
</dbReference>
<dbReference type="PANTHER" id="PTHR21529">
    <property type="entry name" value="MAMMARY TURMOR VIRUS RECEPTOR HOMOLOG 1, 2 MTVR1, 2"/>
    <property type="match status" value="1"/>
</dbReference>
<dbReference type="InterPro" id="IPR035093">
    <property type="entry name" value="RelE/ParE_toxin_dom_sf"/>
</dbReference>
<dbReference type="SUPFAM" id="SSF143011">
    <property type="entry name" value="RelE-like"/>
    <property type="match status" value="1"/>
</dbReference>
<feature type="binding site" evidence="5">
    <location>
        <begin position="205"/>
        <end position="212"/>
    </location>
    <ligand>
        <name>ATP</name>
        <dbReference type="ChEBI" id="CHEBI:30616"/>
    </ligand>
</feature>
<evidence type="ECO:0000256" key="4">
    <source>
        <dbReference type="ARBA" id="ARBA00022840"/>
    </source>
</evidence>
<feature type="domain" description="UvrD-like helicase ATP-binding" evidence="6">
    <location>
        <begin position="184"/>
        <end position="465"/>
    </location>
</feature>
<gene>
    <name evidence="7" type="ORF">FRE64_16570</name>
</gene>
<accession>A0A5B8NRG5</accession>
<sequence>MTLPVIIHPDVISFFNNSSQTDFGNRVWKCIDKLKKRQFDGGLRVKKLQGTTKRVWEARVTQAVRLIFTYTKSIQADTGEPQVYLTIQDLCLDHDDVSRQVKARQRTPDHQWLDAEELETVGSLETERTSLTPDEQSAIDQAEAEELQISEEVVDELVGNIQWRVVESESEWQQAITNQDVDLPLKLTPEEYELVNHYGNLLLSGNAGTGKTTVGLYRLLKSLENLPEGKRLYVAYNPVLVKEAKQKFNRLVGAKISEVESLFEFKTIRELCLDILEEAGETYFEANEVTYQAFDHLYRRAERNQYPSALVWDEIRSIIKGSYLETDQNLLSKNQYKQLGKKRSSTISTDQRPKIYELAEWYQKQLDTDERFDEIDLARQVLKLIKQGTGNRYEMIICDEVQDLTELQLHLLLQLITPNGHLFFAGDLNQIVSSSGFRWKELKSKLYRNKRPVKQETLYFNFRSVGSLTQLANQVLKLKSRLLNETVEQSNQAVNSYGEWARLINASSSELQPTLEQLNPEDAILVRTEANKDEISDKFQSSFVFTIEEAKGLEFDTVFLVEFFQVNSNLWQKVLEGKGTLKDKEKPALRRELNLLYVAITRTRRILNIWETQLSSLWTQEEVDSFTEQIEPESVREVRIEPTAEMWKERGLYYLEAKFYRQAIECFKFSGDFQLQRQSEAKLFLQEGKESEAIEIFVELGNHEKVAQLFEKQKQWEKAAEQYNLAGLEEKVTECREKNQQKHNLNNNTNKKSYFKRKRKSKIINKSKIDTKEQQSAIYIDTIFLNQALFYTGQVYQKLHPNLFSKNEWSKKLNVMNISELVPFLIEYISPEHPNYKWPGLSSDKRIDVFAFKCSEVWGQITVDPDQFSVNDKECRIQLFEVDLVAPSIQSHIVKNIQQYKGICIVGNDLLYDIMIKQGIEKGFSFSRYKSHHMEDKITAQVPFQYIAYPIGRSWGLQSYEL</sequence>
<dbReference type="OrthoDB" id="9787585at2"/>
<dbReference type="PROSITE" id="PS51198">
    <property type="entry name" value="UVRD_HELICASE_ATP_BIND"/>
    <property type="match status" value="1"/>
</dbReference>
<dbReference type="InterPro" id="IPR014017">
    <property type="entry name" value="DNA_helicase_UvrD-like_C"/>
</dbReference>
<keyword evidence="8" id="KW-1185">Reference proteome</keyword>
<dbReference type="Gene3D" id="3.40.50.300">
    <property type="entry name" value="P-loop containing nucleotide triphosphate hydrolases"/>
    <property type="match status" value="2"/>
</dbReference>
<name>A0A5B8NRG5_9CHRO</name>
<proteinExistence type="predicted"/>
<keyword evidence="1 5" id="KW-0547">Nucleotide-binding</keyword>
<evidence type="ECO:0000256" key="3">
    <source>
        <dbReference type="ARBA" id="ARBA00022806"/>
    </source>
</evidence>
<dbReference type="Pfam" id="PF13361">
    <property type="entry name" value="UvrD_C"/>
    <property type="match status" value="1"/>
</dbReference>
<dbReference type="InterPro" id="IPR039904">
    <property type="entry name" value="TRANK1"/>
</dbReference>
<organism evidence="7 8">
    <name type="scientific">Euhalothece natronophila Z-M001</name>
    <dbReference type="NCBI Taxonomy" id="522448"/>
    <lineage>
        <taxon>Bacteria</taxon>
        <taxon>Bacillati</taxon>
        <taxon>Cyanobacteriota</taxon>
        <taxon>Cyanophyceae</taxon>
        <taxon>Oscillatoriophycideae</taxon>
        <taxon>Chroococcales</taxon>
        <taxon>Halothecacae</taxon>
        <taxon>Halothece cluster</taxon>
        <taxon>Euhalothece</taxon>
    </lineage>
</organism>
<dbReference type="SUPFAM" id="SSF52540">
    <property type="entry name" value="P-loop containing nucleoside triphosphate hydrolases"/>
    <property type="match status" value="1"/>
</dbReference>
<keyword evidence="2 5" id="KW-0378">Hydrolase</keyword>
<evidence type="ECO:0000313" key="8">
    <source>
        <dbReference type="Proteomes" id="UP000318453"/>
    </source>
</evidence>
<dbReference type="AlphaFoldDB" id="A0A5B8NRG5"/>
<dbReference type="RefSeq" id="WP_146297469.1">
    <property type="nucleotide sequence ID" value="NZ_CP042327.1"/>
</dbReference>
<dbReference type="GO" id="GO:0005524">
    <property type="term" value="F:ATP binding"/>
    <property type="evidence" value="ECO:0007669"/>
    <property type="project" value="UniProtKB-UniRule"/>
</dbReference>
<protein>
    <submittedName>
        <fullName evidence="7">AAA family ATPase</fullName>
    </submittedName>
</protein>
<dbReference type="InterPro" id="IPR011990">
    <property type="entry name" value="TPR-like_helical_dom_sf"/>
</dbReference>
<reference evidence="7" key="1">
    <citation type="submission" date="2019-08" db="EMBL/GenBank/DDBJ databases">
        <title>Carotenoids and Carotenoid Binding Proteins in the Halophilic Cyanobacterium Euhalothece sp. ZM00.</title>
        <authorList>
            <person name="Cho S.M."/>
            <person name="Song J.Y."/>
            <person name="Park Y.-I."/>
        </authorList>
    </citation>
    <scope>NUCLEOTIDE SEQUENCE [LARGE SCALE GENOMIC DNA]</scope>
    <source>
        <strain evidence="7">Z-M001</strain>
        <plasmid evidence="7">pEu1</plasmid>
    </source>
</reference>
<evidence type="ECO:0000259" key="6">
    <source>
        <dbReference type="PROSITE" id="PS51198"/>
    </source>
</evidence>
<dbReference type="GO" id="GO:0016787">
    <property type="term" value="F:hydrolase activity"/>
    <property type="evidence" value="ECO:0007669"/>
    <property type="project" value="UniProtKB-UniRule"/>
</dbReference>
<dbReference type="SUPFAM" id="SSF48452">
    <property type="entry name" value="TPR-like"/>
    <property type="match status" value="1"/>
</dbReference>
<geneLocation type="plasmid" evidence="8">
    <name>peu1</name>
</geneLocation>
<evidence type="ECO:0000256" key="5">
    <source>
        <dbReference type="PROSITE-ProRule" id="PRU00560"/>
    </source>
</evidence>